<proteinExistence type="predicted"/>
<organism evidence="1 2">
    <name type="scientific">Colletotrichum orchidophilum</name>
    <dbReference type="NCBI Taxonomy" id="1209926"/>
    <lineage>
        <taxon>Eukaryota</taxon>
        <taxon>Fungi</taxon>
        <taxon>Dikarya</taxon>
        <taxon>Ascomycota</taxon>
        <taxon>Pezizomycotina</taxon>
        <taxon>Sordariomycetes</taxon>
        <taxon>Hypocreomycetidae</taxon>
        <taxon>Glomerellales</taxon>
        <taxon>Glomerellaceae</taxon>
        <taxon>Colletotrichum</taxon>
    </lineage>
</organism>
<dbReference type="GeneID" id="34565537"/>
<dbReference type="EMBL" id="MJBS01000152">
    <property type="protein sequence ID" value="OHE92291.1"/>
    <property type="molecule type" value="Genomic_DNA"/>
</dbReference>
<evidence type="ECO:0000313" key="1">
    <source>
        <dbReference type="EMBL" id="OHE92291.1"/>
    </source>
</evidence>
<keyword evidence="2" id="KW-1185">Reference proteome</keyword>
<sequence>MQAVTKYPPQLPRSHIGQLRDCSQVRRIEFACPPFMPPTRAAPPSYMASVPKPSTSRIPTPSLLVSVMSRLCCLVGLAGHMHRHPGHYLCVCYQYDPRGTVVRLGHRECWTLVCPSCPTFHLDPSHDISVHQVQRKATLWMSKDAPLGPR</sequence>
<gene>
    <name evidence="1" type="ORF">CORC01_12406</name>
</gene>
<dbReference type="AlphaFoldDB" id="A0A1G4AT60"/>
<reference evidence="1 2" key="1">
    <citation type="submission" date="2016-09" db="EMBL/GenBank/DDBJ databases">
        <authorList>
            <person name="Capua I."/>
            <person name="De Benedictis P."/>
            <person name="Joannis T."/>
            <person name="Lombin L.H."/>
            <person name="Cattoli G."/>
        </authorList>
    </citation>
    <scope>NUCLEOTIDE SEQUENCE [LARGE SCALE GENOMIC DNA]</scope>
    <source>
        <strain evidence="1 2">IMI 309357</strain>
    </source>
</reference>
<dbReference type="RefSeq" id="XP_022469460.1">
    <property type="nucleotide sequence ID" value="XM_022624027.1"/>
</dbReference>
<name>A0A1G4AT60_9PEZI</name>
<accession>A0A1G4AT60</accession>
<dbReference type="Proteomes" id="UP000176998">
    <property type="component" value="Unassembled WGS sequence"/>
</dbReference>
<protein>
    <submittedName>
        <fullName evidence="1">Uncharacterized protein</fullName>
    </submittedName>
</protein>
<comment type="caution">
    <text evidence="1">The sequence shown here is derived from an EMBL/GenBank/DDBJ whole genome shotgun (WGS) entry which is preliminary data.</text>
</comment>
<evidence type="ECO:0000313" key="2">
    <source>
        <dbReference type="Proteomes" id="UP000176998"/>
    </source>
</evidence>